<feature type="compositionally biased region" description="Polar residues" evidence="1">
    <location>
        <begin position="253"/>
        <end position="268"/>
    </location>
</feature>
<dbReference type="AlphaFoldDB" id="A0AAV9Y1Y1"/>
<feature type="compositionally biased region" description="Acidic residues" evidence="1">
    <location>
        <begin position="243"/>
        <end position="252"/>
    </location>
</feature>
<evidence type="ECO:0000313" key="3">
    <source>
        <dbReference type="EMBL" id="KAK6590574.1"/>
    </source>
</evidence>
<accession>A0AAV9Y1Y1</accession>
<proteinExistence type="predicted"/>
<dbReference type="Pfam" id="PF02201">
    <property type="entry name" value="SWIB"/>
    <property type="match status" value="1"/>
</dbReference>
<comment type="caution">
    <text evidence="3">The sequence shown here is derived from an EMBL/GenBank/DDBJ whole genome shotgun (WGS) entry which is preliminary data.</text>
</comment>
<organism evidence="3 4">
    <name type="scientific">Cryptosporidium xiaoi</name>
    <dbReference type="NCBI Taxonomy" id="659607"/>
    <lineage>
        <taxon>Eukaryota</taxon>
        <taxon>Sar</taxon>
        <taxon>Alveolata</taxon>
        <taxon>Apicomplexa</taxon>
        <taxon>Conoidasida</taxon>
        <taxon>Coccidia</taxon>
        <taxon>Eucoccidiorida</taxon>
        <taxon>Eimeriorina</taxon>
        <taxon>Cryptosporidiidae</taxon>
        <taxon>Cryptosporidium</taxon>
    </lineage>
</organism>
<reference evidence="3 4" key="1">
    <citation type="submission" date="2023-10" db="EMBL/GenBank/DDBJ databases">
        <title>Comparative genomics analysis reveals potential genetic determinants of host preference in Cryptosporidium xiaoi.</title>
        <authorList>
            <person name="Xiao L."/>
            <person name="Li J."/>
        </authorList>
    </citation>
    <scope>NUCLEOTIDE SEQUENCE [LARGE SCALE GENOMIC DNA]</scope>
    <source>
        <strain evidence="3 4">52996</strain>
    </source>
</reference>
<dbReference type="InterPro" id="IPR036885">
    <property type="entry name" value="SWIB_MDM2_dom_sf"/>
</dbReference>
<evidence type="ECO:0000256" key="1">
    <source>
        <dbReference type="SAM" id="MobiDB-lite"/>
    </source>
</evidence>
<feature type="region of interest" description="Disordered" evidence="1">
    <location>
        <begin position="243"/>
        <end position="268"/>
    </location>
</feature>
<keyword evidence="4" id="KW-1185">Reference proteome</keyword>
<sequence length="268" mass="30601">MIEMPENESEYSSEQTVVGKKYENEPGENKMILLGSNSYVKMTHEEKSKVKNSRKVKNKDKIYTIKTVIDKNIGTNWYSQKILRKLTPSNDFIVKQVSSILNGSNLNTLTLRKLYGILSICFNVNLSNVDIPNISQVIKDHFNIQKSTDVTQETKKTKRVRERKKILIKSLAEFMDGNETASLKTCAIRIKQYCEENHLIHPTNAKLFTLDMNLQEIFPGKDSISRQVNEILATLKMSNVEVDAEQNPENESLEGNNPSSNSDIKQKL</sequence>
<dbReference type="EMBL" id="JAWDEY010000006">
    <property type="protein sequence ID" value="KAK6590574.1"/>
    <property type="molecule type" value="Genomic_DNA"/>
</dbReference>
<dbReference type="Gene3D" id="1.10.245.10">
    <property type="entry name" value="SWIB/MDM2 domain"/>
    <property type="match status" value="1"/>
</dbReference>
<evidence type="ECO:0000259" key="2">
    <source>
        <dbReference type="Pfam" id="PF02201"/>
    </source>
</evidence>
<protein>
    <submittedName>
        <fullName evidence="3">SWIB domain</fullName>
    </submittedName>
</protein>
<dbReference type="SUPFAM" id="SSF47592">
    <property type="entry name" value="SWIB/MDM2 domain"/>
    <property type="match status" value="1"/>
</dbReference>
<dbReference type="Proteomes" id="UP001311799">
    <property type="component" value="Unassembled WGS sequence"/>
</dbReference>
<feature type="domain" description="DM2" evidence="2">
    <location>
        <begin position="167"/>
        <end position="231"/>
    </location>
</feature>
<gene>
    <name evidence="3" type="ORF">RS030_152386</name>
</gene>
<name>A0AAV9Y1Y1_9CRYT</name>
<evidence type="ECO:0000313" key="4">
    <source>
        <dbReference type="Proteomes" id="UP001311799"/>
    </source>
</evidence>
<dbReference type="InterPro" id="IPR003121">
    <property type="entry name" value="SWIB_MDM2_domain"/>
</dbReference>